<sequence length="161" mass="18487">TGALLGYQTIDEAMQDALVVAQLKSVLQETGKLLVAKWNFDEQEHAAYIEKIIQRFQNKYISDAITRVARTPIRKLGAQERFIRPIRELQERNLVSPHLLAMIGIVFNYHDPEDEQSRQLQEMLDQESVDTVIAEVTGIEDPETVKNIKQNVERYARPQVA</sequence>
<protein>
    <submittedName>
        <fullName evidence="2">Mannitol-1-phosphate 5-dehydrogenase</fullName>
    </submittedName>
</protein>
<organism evidence="2 3">
    <name type="scientific">Enterococcus gallinarum</name>
    <dbReference type="NCBI Taxonomy" id="1353"/>
    <lineage>
        <taxon>Bacteria</taxon>
        <taxon>Bacillati</taxon>
        <taxon>Bacillota</taxon>
        <taxon>Bacilli</taxon>
        <taxon>Lactobacillales</taxon>
        <taxon>Enterococcaceae</taxon>
        <taxon>Enterococcus</taxon>
    </lineage>
</organism>
<dbReference type="GO" id="GO:0008926">
    <property type="term" value="F:mannitol-1-phosphate 5-dehydrogenase activity"/>
    <property type="evidence" value="ECO:0007669"/>
    <property type="project" value="TreeGrafter"/>
</dbReference>
<dbReference type="Pfam" id="PF08125">
    <property type="entry name" value="Mannitol_dh_C"/>
    <property type="match status" value="1"/>
</dbReference>
<proteinExistence type="predicted"/>
<accession>A0A6I4XQM4</accession>
<evidence type="ECO:0000313" key="3">
    <source>
        <dbReference type="Proteomes" id="UP000439965"/>
    </source>
</evidence>
<dbReference type="GO" id="GO:0005829">
    <property type="term" value="C:cytosol"/>
    <property type="evidence" value="ECO:0007669"/>
    <property type="project" value="TreeGrafter"/>
</dbReference>
<dbReference type="InterPro" id="IPR008927">
    <property type="entry name" value="6-PGluconate_DH-like_C_sf"/>
</dbReference>
<feature type="non-terminal residue" evidence="2">
    <location>
        <position position="1"/>
    </location>
</feature>
<feature type="domain" description="Mannitol dehydrogenase C-terminal" evidence="1">
    <location>
        <begin position="1"/>
        <end position="155"/>
    </location>
</feature>
<dbReference type="InterPro" id="IPR013328">
    <property type="entry name" value="6PGD_dom2"/>
</dbReference>
<dbReference type="Proteomes" id="UP000439965">
    <property type="component" value="Unassembled WGS sequence"/>
</dbReference>
<gene>
    <name evidence="2" type="ORF">GTI89_16350</name>
</gene>
<dbReference type="PANTHER" id="PTHR30524">
    <property type="entry name" value="MANNITOL-1-PHOSPHATE 5-DEHYDROGENASE"/>
    <property type="match status" value="1"/>
</dbReference>
<dbReference type="EMBL" id="WVTI01000079">
    <property type="protein sequence ID" value="MXS27622.1"/>
    <property type="molecule type" value="Genomic_DNA"/>
</dbReference>
<reference evidence="2 3" key="1">
    <citation type="submission" date="2019-04" db="EMBL/GenBank/DDBJ databases">
        <title>Step-wise assembly of the neonatal virome modulated by breast feeding.</title>
        <authorList>
            <person name="Liang G."/>
            <person name="Bushman F."/>
        </authorList>
    </citation>
    <scope>NUCLEOTIDE SEQUENCE [LARGE SCALE GENOMIC DNA]</scope>
    <source>
        <strain evidence="2 3">E3404</strain>
    </source>
</reference>
<dbReference type="AlphaFoldDB" id="A0A6I4XQM4"/>
<evidence type="ECO:0000313" key="2">
    <source>
        <dbReference type="EMBL" id="MXS27622.1"/>
    </source>
</evidence>
<name>A0A6I4XQM4_ENTGA</name>
<evidence type="ECO:0000259" key="1">
    <source>
        <dbReference type="Pfam" id="PF08125"/>
    </source>
</evidence>
<dbReference type="SUPFAM" id="SSF48179">
    <property type="entry name" value="6-phosphogluconate dehydrogenase C-terminal domain-like"/>
    <property type="match status" value="1"/>
</dbReference>
<dbReference type="InterPro" id="IPR013118">
    <property type="entry name" value="Mannitol_DH_C"/>
</dbReference>
<dbReference type="GO" id="GO:0019592">
    <property type="term" value="P:mannitol catabolic process"/>
    <property type="evidence" value="ECO:0007669"/>
    <property type="project" value="TreeGrafter"/>
</dbReference>
<comment type="caution">
    <text evidence="2">The sequence shown here is derived from an EMBL/GenBank/DDBJ whole genome shotgun (WGS) entry which is preliminary data.</text>
</comment>
<dbReference type="PANTHER" id="PTHR30524:SF0">
    <property type="entry name" value="ALTRONATE OXIDOREDUCTASE-RELATED"/>
    <property type="match status" value="1"/>
</dbReference>
<dbReference type="Gene3D" id="1.10.1040.10">
    <property type="entry name" value="N-(1-d-carboxylethyl)-l-norvaline Dehydrogenase, domain 2"/>
    <property type="match status" value="1"/>
</dbReference>